<evidence type="ECO:0000259" key="19">
    <source>
        <dbReference type="SMART" id="SM00382"/>
    </source>
</evidence>
<evidence type="ECO:0000256" key="8">
    <source>
        <dbReference type="ARBA" id="ARBA00022741"/>
    </source>
</evidence>
<feature type="region of interest" description="Disordered" evidence="17">
    <location>
        <begin position="94"/>
        <end position="204"/>
    </location>
</feature>
<dbReference type="GO" id="GO:0004176">
    <property type="term" value="F:ATP-dependent peptidase activity"/>
    <property type="evidence" value="ECO:0007669"/>
    <property type="project" value="InterPro"/>
</dbReference>
<feature type="compositionally biased region" description="Basic and acidic residues" evidence="17">
    <location>
        <begin position="857"/>
        <end position="881"/>
    </location>
</feature>
<dbReference type="Gene3D" id="1.10.8.60">
    <property type="match status" value="1"/>
</dbReference>
<evidence type="ECO:0000256" key="17">
    <source>
        <dbReference type="SAM" id="MobiDB-lite"/>
    </source>
</evidence>
<comment type="subcellular location">
    <subcellularLocation>
        <location evidence="2">Mitochondrion membrane</location>
        <topology evidence="2">Multi-pass membrane protein</topology>
    </subcellularLocation>
</comment>
<evidence type="ECO:0000256" key="14">
    <source>
        <dbReference type="ARBA" id="ARBA00023128"/>
    </source>
</evidence>
<dbReference type="AlphaFoldDB" id="A0A1R0H0Z8"/>
<keyword evidence="11" id="KW-0067">ATP-binding</keyword>
<sequence>MFQAANLRNRVLAAPKISILKSNFPLISKSLENHILSSKLVSYNINSKRSFNISAPYNSSLFDRNSKVQPLSNSLTPGFSRNYLQNKCFSLSKNYSTSNEPPKKDHPDLNKEESSKDETKKQEEKSEDDFFKDHPPVGFEHFLNPKSKKSTKIFDSNFESEKGKENTSKDSKGSESKENEEKNKEGPKLSKPLPNQNNNFKPDSSSVIPALVASFILYKLVELMSEENIQILTWQEVRSLYLDKGMIERIIIVNNSRVYAVIRSAPAQNELNKNVDGYGVEIDSPNQVSNTKRTVEFNIGSVESFERQLEEAQNELKLPNARRVPVEYKTLTPVGSILLNFGPTLLLIGAFIYMSRRSGMGGSSSGGGPGGIFGVGKSKAQMYNKETDIQIKFKNVAGCDEAKEEIMEFVSFLKEPARYEKLGAKIPRGAILSGPPGTGKTLLAKATAGEAGVPFFSVSGSEFVEMFVGVGASRVRDLFANAKKHAPSIIFIDEIDAIGKSRGKSNQFGGGNDERESTLNQLLVEMDGFGSNTHVVVLAGTNRPDVLDSALLRPGRFDRHITLDNPDIVGRSDIFKVHLKPIKTKEDIDKLANRMAAMTPGFSGADIANVCNESALIAARKNSEYVELEHFEAAIERVIAGLEKKSRVLSPEEKKTVAYHEAGHAVVGWFMKYADPLLKVSIIPRGAGALGYAQYLPKDQYLYSTAQLDDRMCMTLGGRASEELNFGVITTGASDDLQKVTRMAYARIVQYGMNKRVGKVNFTDPQNDRQMHRPYSEATAEMIDLEVRKMIDESYNRTLALLTEKKAMVELVAQRLLEKEVLQREDMVELLGPRPFTDKILYEDFVMDRPSNSESSEAAKKENPKSDSEDTHSKTNDHSPQ</sequence>
<feature type="transmembrane region" description="Helical" evidence="18">
    <location>
        <begin position="334"/>
        <end position="354"/>
    </location>
</feature>
<evidence type="ECO:0000256" key="11">
    <source>
        <dbReference type="ARBA" id="ARBA00022840"/>
    </source>
</evidence>
<dbReference type="Pfam" id="PF01434">
    <property type="entry name" value="Peptidase_M41"/>
    <property type="match status" value="1"/>
</dbReference>
<dbReference type="InterPro" id="IPR027417">
    <property type="entry name" value="P-loop_NTPase"/>
</dbReference>
<dbReference type="CDD" id="cd19501">
    <property type="entry name" value="RecA-like_FtsH"/>
    <property type="match status" value="1"/>
</dbReference>
<evidence type="ECO:0000256" key="15">
    <source>
        <dbReference type="ARBA" id="ARBA00023136"/>
    </source>
</evidence>
<evidence type="ECO:0000313" key="21">
    <source>
        <dbReference type="Proteomes" id="UP000187455"/>
    </source>
</evidence>
<evidence type="ECO:0000256" key="1">
    <source>
        <dbReference type="ARBA" id="ARBA00001947"/>
    </source>
</evidence>
<dbReference type="SUPFAM" id="SSF140990">
    <property type="entry name" value="FtsH protease domain-like"/>
    <property type="match status" value="1"/>
</dbReference>
<comment type="similarity">
    <text evidence="3">In the C-terminal section; belongs to the peptidase M41 family.</text>
</comment>
<dbReference type="GO" id="GO:0046872">
    <property type="term" value="F:metal ion binding"/>
    <property type="evidence" value="ECO:0007669"/>
    <property type="project" value="UniProtKB-KW"/>
</dbReference>
<dbReference type="STRING" id="133383.A0A1R0H0Z8"/>
<dbReference type="PROSITE" id="PS00674">
    <property type="entry name" value="AAA"/>
    <property type="match status" value="1"/>
</dbReference>
<dbReference type="Pfam" id="PF17862">
    <property type="entry name" value="AAA_lid_3"/>
    <property type="match status" value="1"/>
</dbReference>
<dbReference type="PANTHER" id="PTHR43655">
    <property type="entry name" value="ATP-DEPENDENT PROTEASE"/>
    <property type="match status" value="1"/>
</dbReference>
<dbReference type="InterPro" id="IPR005936">
    <property type="entry name" value="FtsH"/>
</dbReference>
<protein>
    <submittedName>
        <fullName evidence="20">Mitochondrial respiratory chain complexes assembly protein YTA12</fullName>
    </submittedName>
</protein>
<feature type="compositionally biased region" description="Polar residues" evidence="17">
    <location>
        <begin position="193"/>
        <end position="204"/>
    </location>
</feature>
<dbReference type="SUPFAM" id="SSF52540">
    <property type="entry name" value="P-loop containing nucleoside triphosphate hydrolases"/>
    <property type="match status" value="1"/>
</dbReference>
<keyword evidence="14" id="KW-0496">Mitochondrion</keyword>
<feature type="compositionally biased region" description="Basic and acidic residues" evidence="17">
    <location>
        <begin position="159"/>
        <end position="188"/>
    </location>
</feature>
<dbReference type="Gene3D" id="1.20.58.760">
    <property type="entry name" value="Peptidase M41"/>
    <property type="match status" value="1"/>
</dbReference>
<dbReference type="Proteomes" id="UP000187455">
    <property type="component" value="Unassembled WGS sequence"/>
</dbReference>
<dbReference type="FunFam" id="1.20.58.760:FF:000003">
    <property type="entry name" value="AFG3-like AAA ATPase 2"/>
    <property type="match status" value="1"/>
</dbReference>
<keyword evidence="15 18" id="KW-0472">Membrane</keyword>
<dbReference type="GO" id="GO:0016887">
    <property type="term" value="F:ATP hydrolysis activity"/>
    <property type="evidence" value="ECO:0007669"/>
    <property type="project" value="InterPro"/>
</dbReference>
<feature type="coiled-coil region" evidence="16">
    <location>
        <begin position="295"/>
        <end position="322"/>
    </location>
</feature>
<dbReference type="InterPro" id="IPR003959">
    <property type="entry name" value="ATPase_AAA_core"/>
</dbReference>
<dbReference type="InterPro" id="IPR037219">
    <property type="entry name" value="Peptidase_M41-like"/>
</dbReference>
<comment type="caution">
    <text evidence="20">The sequence shown here is derived from an EMBL/GenBank/DDBJ whole genome shotgun (WGS) entry which is preliminary data.</text>
</comment>
<dbReference type="FunFam" id="1.10.8.60:FF:000019">
    <property type="entry name" value="AFG3-like AAA ATPase 2"/>
    <property type="match status" value="1"/>
</dbReference>
<keyword evidence="7" id="KW-0479">Metal-binding</keyword>
<evidence type="ECO:0000256" key="16">
    <source>
        <dbReference type="SAM" id="Coils"/>
    </source>
</evidence>
<keyword evidence="12 18" id="KW-1133">Transmembrane helix</keyword>
<dbReference type="EMBL" id="LSSL01001229">
    <property type="protein sequence ID" value="OLY82811.1"/>
    <property type="molecule type" value="Genomic_DNA"/>
</dbReference>
<comment type="cofactor">
    <cofactor evidence="1">
        <name>Zn(2+)</name>
        <dbReference type="ChEBI" id="CHEBI:29105"/>
    </cofactor>
</comment>
<keyword evidence="6 18" id="KW-0812">Transmembrane</keyword>
<feature type="compositionally biased region" description="Basic and acidic residues" evidence="17">
    <location>
        <begin position="101"/>
        <end position="135"/>
    </location>
</feature>
<dbReference type="PANTHER" id="PTHR43655:SF2">
    <property type="entry name" value="AFG3 LIKE MATRIX AAA PEPTIDASE SUBUNIT 2, ISOFORM A"/>
    <property type="match status" value="1"/>
</dbReference>
<dbReference type="GO" id="GO:0034982">
    <property type="term" value="P:mitochondrial protein processing"/>
    <property type="evidence" value="ECO:0007669"/>
    <property type="project" value="TreeGrafter"/>
</dbReference>
<dbReference type="NCBIfam" id="TIGR01241">
    <property type="entry name" value="FtsH_fam"/>
    <property type="match status" value="1"/>
</dbReference>
<evidence type="ECO:0000256" key="3">
    <source>
        <dbReference type="ARBA" id="ARBA00010044"/>
    </source>
</evidence>
<feature type="region of interest" description="Disordered" evidence="17">
    <location>
        <begin position="847"/>
        <end position="881"/>
    </location>
</feature>
<evidence type="ECO:0000256" key="9">
    <source>
        <dbReference type="ARBA" id="ARBA00022801"/>
    </source>
</evidence>
<dbReference type="GO" id="GO:0005524">
    <property type="term" value="F:ATP binding"/>
    <property type="evidence" value="ECO:0007669"/>
    <property type="project" value="UniProtKB-KW"/>
</dbReference>
<keyword evidence="9" id="KW-0378">Hydrolase</keyword>
<reference evidence="20 21" key="1">
    <citation type="journal article" date="2016" name="Mol. Biol. Evol.">
        <title>Genome-Wide Survey of Gut Fungi (Harpellales) Reveals the First Horizontally Transferred Ubiquitin Gene from a Mosquito Host.</title>
        <authorList>
            <person name="Wang Y."/>
            <person name="White M.M."/>
            <person name="Kvist S."/>
            <person name="Moncalvo J.M."/>
        </authorList>
    </citation>
    <scope>NUCLEOTIDE SEQUENCE [LARGE SCALE GENOMIC DNA]</scope>
    <source>
        <strain evidence="20 21">ALG-7-W6</strain>
    </source>
</reference>
<dbReference type="GO" id="GO:0005745">
    <property type="term" value="C:m-AAA complex"/>
    <property type="evidence" value="ECO:0007669"/>
    <property type="project" value="TreeGrafter"/>
</dbReference>
<proteinExistence type="inferred from homology"/>
<accession>A0A1R0H0Z8</accession>
<dbReference type="InterPro" id="IPR003960">
    <property type="entry name" value="ATPase_AAA_CS"/>
</dbReference>
<dbReference type="InterPro" id="IPR041569">
    <property type="entry name" value="AAA_lid_3"/>
</dbReference>
<dbReference type="Gene3D" id="3.40.1690.20">
    <property type="match status" value="1"/>
</dbReference>
<dbReference type="InterPro" id="IPR000642">
    <property type="entry name" value="Peptidase_M41"/>
</dbReference>
<keyword evidence="13" id="KW-0482">Metalloprotease</keyword>
<dbReference type="FunFam" id="3.40.50.300:FF:000001">
    <property type="entry name" value="ATP-dependent zinc metalloprotease FtsH"/>
    <property type="match status" value="1"/>
</dbReference>
<organism evidence="20 21">
    <name type="scientific">Smittium mucronatum</name>
    <dbReference type="NCBI Taxonomy" id="133383"/>
    <lineage>
        <taxon>Eukaryota</taxon>
        <taxon>Fungi</taxon>
        <taxon>Fungi incertae sedis</taxon>
        <taxon>Zoopagomycota</taxon>
        <taxon>Kickxellomycotina</taxon>
        <taxon>Harpellomycetes</taxon>
        <taxon>Harpellales</taxon>
        <taxon>Legeriomycetaceae</taxon>
        <taxon>Smittium</taxon>
    </lineage>
</organism>
<evidence type="ECO:0000256" key="5">
    <source>
        <dbReference type="ARBA" id="ARBA00022670"/>
    </source>
</evidence>
<evidence type="ECO:0000256" key="2">
    <source>
        <dbReference type="ARBA" id="ARBA00004225"/>
    </source>
</evidence>
<dbReference type="InterPro" id="IPR003593">
    <property type="entry name" value="AAA+_ATPase"/>
</dbReference>
<dbReference type="InterPro" id="IPR050928">
    <property type="entry name" value="ATP-dep_Zn_Metalloprotease"/>
</dbReference>
<evidence type="ECO:0000256" key="10">
    <source>
        <dbReference type="ARBA" id="ARBA00022833"/>
    </source>
</evidence>
<evidence type="ECO:0000256" key="6">
    <source>
        <dbReference type="ARBA" id="ARBA00022692"/>
    </source>
</evidence>
<keyword evidence="21" id="KW-1185">Reference proteome</keyword>
<evidence type="ECO:0000256" key="13">
    <source>
        <dbReference type="ARBA" id="ARBA00023049"/>
    </source>
</evidence>
<dbReference type="HAMAP" id="MF_01458">
    <property type="entry name" value="FtsH"/>
    <property type="match status" value="1"/>
</dbReference>
<keyword evidence="16" id="KW-0175">Coiled coil</keyword>
<name>A0A1R0H0Z8_9FUNG</name>
<evidence type="ECO:0000256" key="4">
    <source>
        <dbReference type="ARBA" id="ARBA00010550"/>
    </source>
</evidence>
<evidence type="ECO:0000313" key="20">
    <source>
        <dbReference type="EMBL" id="OLY82811.1"/>
    </source>
</evidence>
<evidence type="ECO:0000256" key="18">
    <source>
        <dbReference type="SAM" id="Phobius"/>
    </source>
</evidence>
<dbReference type="SMART" id="SM00382">
    <property type="entry name" value="AAA"/>
    <property type="match status" value="1"/>
</dbReference>
<dbReference type="OrthoDB" id="1413014at2759"/>
<feature type="domain" description="AAA+ ATPase" evidence="19">
    <location>
        <begin position="426"/>
        <end position="567"/>
    </location>
</feature>
<gene>
    <name evidence="20" type="ORF">AYI68_g3059</name>
</gene>
<evidence type="ECO:0000256" key="7">
    <source>
        <dbReference type="ARBA" id="ARBA00022723"/>
    </source>
</evidence>
<dbReference type="GO" id="GO:0004222">
    <property type="term" value="F:metalloendopeptidase activity"/>
    <property type="evidence" value="ECO:0007669"/>
    <property type="project" value="InterPro"/>
</dbReference>
<keyword evidence="8" id="KW-0547">Nucleotide-binding</keyword>
<comment type="similarity">
    <text evidence="4">In the N-terminal section; belongs to the AAA ATPase family.</text>
</comment>
<dbReference type="GO" id="GO:0030163">
    <property type="term" value="P:protein catabolic process"/>
    <property type="evidence" value="ECO:0007669"/>
    <property type="project" value="UniProtKB-ARBA"/>
</dbReference>
<evidence type="ECO:0000256" key="12">
    <source>
        <dbReference type="ARBA" id="ARBA00022989"/>
    </source>
</evidence>
<dbReference type="Pfam" id="PF00004">
    <property type="entry name" value="AAA"/>
    <property type="match status" value="1"/>
</dbReference>
<dbReference type="Gene3D" id="3.40.50.300">
    <property type="entry name" value="P-loop containing nucleotide triphosphate hydrolases"/>
    <property type="match status" value="1"/>
</dbReference>
<keyword evidence="5" id="KW-0645">Protease</keyword>
<keyword evidence="10" id="KW-0862">Zinc</keyword>